<name>A0ABV7BTG6_9PROT</name>
<dbReference type="Pfam" id="PF18067">
    <property type="entry name" value="Lipase_C"/>
    <property type="match status" value="1"/>
</dbReference>
<proteinExistence type="predicted"/>
<comment type="caution">
    <text evidence="4">The sequence shown here is derived from an EMBL/GenBank/DDBJ whole genome shotgun (WGS) entry which is preliminary data.</text>
</comment>
<dbReference type="Proteomes" id="UP001595420">
    <property type="component" value="Unassembled WGS sequence"/>
</dbReference>
<reference evidence="5" key="1">
    <citation type="journal article" date="2019" name="Int. J. Syst. Evol. Microbiol.">
        <title>The Global Catalogue of Microorganisms (GCM) 10K type strain sequencing project: providing services to taxonomists for standard genome sequencing and annotation.</title>
        <authorList>
            <consortium name="The Broad Institute Genomics Platform"/>
            <consortium name="The Broad Institute Genome Sequencing Center for Infectious Disease"/>
            <person name="Wu L."/>
            <person name="Ma J."/>
        </authorList>
    </citation>
    <scope>NUCLEOTIDE SEQUENCE [LARGE SCALE GENOMIC DNA]</scope>
    <source>
        <strain evidence="5">CGMCC 1.16855</strain>
    </source>
</reference>
<feature type="domain" description="AFL C-terminal" evidence="3">
    <location>
        <begin position="269"/>
        <end position="355"/>
    </location>
</feature>
<feature type="region of interest" description="Disordered" evidence="1">
    <location>
        <begin position="69"/>
        <end position="89"/>
    </location>
</feature>
<dbReference type="InterPro" id="IPR040664">
    <property type="entry name" value="AFL_C"/>
</dbReference>
<dbReference type="Pfam" id="PF01674">
    <property type="entry name" value="Lipase_2"/>
    <property type="match status" value="1"/>
</dbReference>
<dbReference type="RefSeq" id="WP_216836072.1">
    <property type="nucleotide sequence ID" value="NZ_JAFNJS010000002.1"/>
</dbReference>
<evidence type="ECO:0000313" key="4">
    <source>
        <dbReference type="EMBL" id="MFC3000009.1"/>
    </source>
</evidence>
<evidence type="ECO:0000256" key="2">
    <source>
        <dbReference type="SAM" id="SignalP"/>
    </source>
</evidence>
<sequence>MHLPRRGLLASAALLAMPRLARSQAAEAPPIVFVHGNGDHAALWLTTLWRFASNGFARDRLLALNLPDPLARDDDTVPQPGRSGSAEQTQRVAEAVAALRARTGAARVALIGNSRGGNPIRDFVVHQGGSDQVSHAILCGTPNRGVYDWPEIRNREFNSTGPFLSRLNAGPSDVVPGTAFLTLRSAWNDVYAQPRAIWSATPDRPTGTDVDGPELRGATNLVLGALDHREVAYHWRAFREQFRFIAGREPERIAPLPEARPVLSGLVTQTRPAPTNRPLAAAEVEVFRTDPATGARIGEALHRRTTGADGAWGPVTVAPDWTLEIVVAAPGHTTTHFYRGPFPRSSDVVHLRPARALTPAEREASGCVLLLQRPRGYFGIPRDIVLLDGRQPPELRPGVAVTATATLRLPAGEAGRAVVGICNEERVVARAWPAAEGRISVAELTF</sequence>
<evidence type="ECO:0000256" key="1">
    <source>
        <dbReference type="SAM" id="MobiDB-lite"/>
    </source>
</evidence>
<protein>
    <submittedName>
        <fullName evidence="4">Hydrolase</fullName>
    </submittedName>
</protein>
<accession>A0ABV7BTG6</accession>
<dbReference type="InterPro" id="IPR002918">
    <property type="entry name" value="Lipase_EstA/Esterase_EstB"/>
</dbReference>
<keyword evidence="5" id="KW-1185">Reference proteome</keyword>
<evidence type="ECO:0000313" key="5">
    <source>
        <dbReference type="Proteomes" id="UP001595420"/>
    </source>
</evidence>
<evidence type="ECO:0000259" key="3">
    <source>
        <dbReference type="Pfam" id="PF18067"/>
    </source>
</evidence>
<dbReference type="GO" id="GO:0016787">
    <property type="term" value="F:hydrolase activity"/>
    <property type="evidence" value="ECO:0007669"/>
    <property type="project" value="UniProtKB-KW"/>
</dbReference>
<keyword evidence="4" id="KW-0378">Hydrolase</keyword>
<dbReference type="EMBL" id="JBHRSB010000002">
    <property type="protein sequence ID" value="MFC3000009.1"/>
    <property type="molecule type" value="Genomic_DNA"/>
</dbReference>
<feature type="signal peptide" evidence="2">
    <location>
        <begin position="1"/>
        <end position="25"/>
    </location>
</feature>
<keyword evidence="2" id="KW-0732">Signal</keyword>
<organism evidence="4 5">
    <name type="scientific">Falsiroseomonas tokyonensis</name>
    <dbReference type="NCBI Taxonomy" id="430521"/>
    <lineage>
        <taxon>Bacteria</taxon>
        <taxon>Pseudomonadati</taxon>
        <taxon>Pseudomonadota</taxon>
        <taxon>Alphaproteobacteria</taxon>
        <taxon>Acetobacterales</taxon>
        <taxon>Roseomonadaceae</taxon>
        <taxon>Falsiroseomonas</taxon>
    </lineage>
</organism>
<gene>
    <name evidence="4" type="ORF">ACFOD3_08895</name>
</gene>
<feature type="chain" id="PRO_5046319784" evidence="2">
    <location>
        <begin position="26"/>
        <end position="446"/>
    </location>
</feature>